<accession>A0A9X0CK07</accession>
<dbReference type="OrthoDB" id="10070846at2759"/>
<reference evidence="1" key="1">
    <citation type="submission" date="2023-01" db="EMBL/GenBank/DDBJ databases">
        <title>Genome assembly of the deep-sea coral Lophelia pertusa.</title>
        <authorList>
            <person name="Herrera S."/>
            <person name="Cordes E."/>
        </authorList>
    </citation>
    <scope>NUCLEOTIDE SEQUENCE</scope>
    <source>
        <strain evidence="1">USNM1676648</strain>
        <tissue evidence="1">Polyp</tissue>
    </source>
</reference>
<dbReference type="Proteomes" id="UP001163046">
    <property type="component" value="Unassembled WGS sequence"/>
</dbReference>
<proteinExistence type="predicted"/>
<name>A0A9X0CK07_9CNID</name>
<protein>
    <submittedName>
        <fullName evidence="1">Uncharacterized protein</fullName>
    </submittedName>
</protein>
<evidence type="ECO:0000313" key="1">
    <source>
        <dbReference type="EMBL" id="KAJ7358647.1"/>
    </source>
</evidence>
<dbReference type="EMBL" id="MU827316">
    <property type="protein sequence ID" value="KAJ7358647.1"/>
    <property type="molecule type" value="Genomic_DNA"/>
</dbReference>
<dbReference type="AlphaFoldDB" id="A0A9X0CK07"/>
<keyword evidence="2" id="KW-1185">Reference proteome</keyword>
<gene>
    <name evidence="1" type="ORF">OS493_022080</name>
</gene>
<sequence length="173" mass="21145">MILDLEGFFVEKTFRCRELGYYTWQEKYGRYAFYMKTSWRNLSRRDQKTVSYVKYKVHGLTYQPRREEKAFEYYRVEDILRDLYEEVKYKDRTVVAYKGGHVERDLLNKLNIPCLNLEHYGCPKYDVLKDEFHNVLPSCGFHLNDKLHHCPIKECETFWLWLQNKNKQTFIAL</sequence>
<organism evidence="1 2">
    <name type="scientific">Desmophyllum pertusum</name>
    <dbReference type="NCBI Taxonomy" id="174260"/>
    <lineage>
        <taxon>Eukaryota</taxon>
        <taxon>Metazoa</taxon>
        <taxon>Cnidaria</taxon>
        <taxon>Anthozoa</taxon>
        <taxon>Hexacorallia</taxon>
        <taxon>Scleractinia</taxon>
        <taxon>Caryophylliina</taxon>
        <taxon>Caryophylliidae</taxon>
        <taxon>Desmophyllum</taxon>
    </lineage>
</organism>
<evidence type="ECO:0000313" key="2">
    <source>
        <dbReference type="Proteomes" id="UP001163046"/>
    </source>
</evidence>
<comment type="caution">
    <text evidence="1">The sequence shown here is derived from an EMBL/GenBank/DDBJ whole genome shotgun (WGS) entry which is preliminary data.</text>
</comment>